<evidence type="ECO:0000259" key="12">
    <source>
        <dbReference type="PROSITE" id="PS51186"/>
    </source>
</evidence>
<evidence type="ECO:0000256" key="11">
    <source>
        <dbReference type="ARBA" id="ARBA00049524"/>
    </source>
</evidence>
<keyword evidence="7" id="KW-0808">Transferase</keyword>
<dbReference type="GO" id="GO:0005737">
    <property type="term" value="C:cytoplasm"/>
    <property type="evidence" value="ECO:0007669"/>
    <property type="project" value="UniProtKB-SubCell"/>
</dbReference>
<sequence>MSRKLDPEGYNTMSLDAFKKALLKNVGPNCKSKATHYSVTLETASTINQEDFDACFDLIAYTSKLDYELSTTRWNPKAKKKEMKLANMRYLLVRDQIDPGVLGFASFMLTYEAGKEVVYLYEIHLADKLRNLGIGKQLINMVSQIGQNAGVEKIMLTVFVRNSHATEWYTRLGFTLDEFWPEARTLRSGPVKQTDYRILSRPVS</sequence>
<keyword evidence="6" id="KW-0963">Cytoplasm</keyword>
<dbReference type="CDD" id="cd04301">
    <property type="entry name" value="NAT_SF"/>
    <property type="match status" value="1"/>
</dbReference>
<dbReference type="PROSITE" id="PS51186">
    <property type="entry name" value="GNAT"/>
    <property type="match status" value="1"/>
</dbReference>
<keyword evidence="8" id="KW-0539">Nucleus</keyword>
<dbReference type="GO" id="GO:0043998">
    <property type="term" value="F:histone H2A acetyltransferase activity"/>
    <property type="evidence" value="ECO:0007669"/>
    <property type="project" value="InterPro"/>
</dbReference>
<keyword evidence="9" id="KW-0012">Acyltransferase</keyword>
<evidence type="ECO:0000256" key="10">
    <source>
        <dbReference type="ARBA" id="ARBA00047821"/>
    </source>
</evidence>
<evidence type="ECO:0000313" key="14">
    <source>
        <dbReference type="Proteomes" id="UP000664169"/>
    </source>
</evidence>
<evidence type="ECO:0000256" key="9">
    <source>
        <dbReference type="ARBA" id="ARBA00023315"/>
    </source>
</evidence>
<evidence type="ECO:0000256" key="2">
    <source>
        <dbReference type="ARBA" id="ARBA00004496"/>
    </source>
</evidence>
<organism evidence="13 14">
    <name type="scientific">Gomphillus americanus</name>
    <dbReference type="NCBI Taxonomy" id="1940652"/>
    <lineage>
        <taxon>Eukaryota</taxon>
        <taxon>Fungi</taxon>
        <taxon>Dikarya</taxon>
        <taxon>Ascomycota</taxon>
        <taxon>Pezizomycotina</taxon>
        <taxon>Lecanoromycetes</taxon>
        <taxon>OSLEUM clade</taxon>
        <taxon>Ostropomycetidae</taxon>
        <taxon>Ostropales</taxon>
        <taxon>Graphidaceae</taxon>
        <taxon>Gomphilloideae</taxon>
        <taxon>Gomphillus</taxon>
    </lineage>
</organism>
<evidence type="ECO:0000256" key="7">
    <source>
        <dbReference type="ARBA" id="ARBA00022679"/>
    </source>
</evidence>
<evidence type="ECO:0000313" key="13">
    <source>
        <dbReference type="EMBL" id="CAF9916395.1"/>
    </source>
</evidence>
<dbReference type="EC" id="2.3.1.257" evidence="4"/>
<feature type="domain" description="N-acetyltransferase" evidence="12">
    <location>
        <begin position="39"/>
        <end position="196"/>
    </location>
</feature>
<reference evidence="13" key="1">
    <citation type="submission" date="2021-03" db="EMBL/GenBank/DDBJ databases">
        <authorList>
            <person name="Tagirdzhanova G."/>
        </authorList>
    </citation>
    <scope>NUCLEOTIDE SEQUENCE</scope>
</reference>
<dbReference type="Gene3D" id="3.40.630.30">
    <property type="match status" value="1"/>
</dbReference>
<dbReference type="OrthoDB" id="424551at2759"/>
<evidence type="ECO:0000256" key="4">
    <source>
        <dbReference type="ARBA" id="ARBA00012950"/>
    </source>
</evidence>
<accession>A0A8H3F3C1</accession>
<dbReference type="PANTHER" id="PTHR20531:SF1">
    <property type="entry name" value="N-ALPHA-ACETYLTRANSFERASE 40"/>
    <property type="match status" value="1"/>
</dbReference>
<dbReference type="SUPFAM" id="SSF55729">
    <property type="entry name" value="Acyl-CoA N-acyltransferases (Nat)"/>
    <property type="match status" value="1"/>
</dbReference>
<protein>
    <recommendedName>
        <fullName evidence="5">N-alpha-acetyltransferase 40</fullName>
        <ecNumber evidence="4">2.3.1.257</ecNumber>
    </recommendedName>
</protein>
<evidence type="ECO:0000256" key="6">
    <source>
        <dbReference type="ARBA" id="ARBA00022490"/>
    </source>
</evidence>
<comment type="caution">
    <text evidence="13">The sequence shown here is derived from an EMBL/GenBank/DDBJ whole genome shotgun (WGS) entry which is preliminary data.</text>
</comment>
<comment type="subcellular location">
    <subcellularLocation>
        <location evidence="2">Cytoplasm</location>
    </subcellularLocation>
    <subcellularLocation>
        <location evidence="1">Nucleus</location>
    </subcellularLocation>
</comment>
<dbReference type="InterPro" id="IPR016181">
    <property type="entry name" value="Acyl_CoA_acyltransferase"/>
</dbReference>
<dbReference type="GO" id="GO:0010485">
    <property type="term" value="F:histone H4 acetyltransferase activity"/>
    <property type="evidence" value="ECO:0007669"/>
    <property type="project" value="InterPro"/>
</dbReference>
<dbReference type="InterPro" id="IPR000182">
    <property type="entry name" value="GNAT_dom"/>
</dbReference>
<keyword evidence="14" id="KW-1185">Reference proteome</keyword>
<evidence type="ECO:0000256" key="1">
    <source>
        <dbReference type="ARBA" id="ARBA00004123"/>
    </source>
</evidence>
<dbReference type="GO" id="GO:0005634">
    <property type="term" value="C:nucleus"/>
    <property type="evidence" value="ECO:0007669"/>
    <property type="project" value="UniProtKB-SubCell"/>
</dbReference>
<dbReference type="Pfam" id="PF00583">
    <property type="entry name" value="Acetyltransf_1"/>
    <property type="match status" value="1"/>
</dbReference>
<name>A0A8H3F3C1_9LECA</name>
<evidence type="ECO:0000256" key="3">
    <source>
        <dbReference type="ARBA" id="ARBA00008870"/>
    </source>
</evidence>
<proteinExistence type="inferred from homology"/>
<dbReference type="PANTHER" id="PTHR20531">
    <property type="entry name" value="N-ALPHA-ACETYLTRANSFERASE 40"/>
    <property type="match status" value="1"/>
</dbReference>
<evidence type="ECO:0000256" key="5">
    <source>
        <dbReference type="ARBA" id="ARBA00015043"/>
    </source>
</evidence>
<dbReference type="Proteomes" id="UP000664169">
    <property type="component" value="Unassembled WGS sequence"/>
</dbReference>
<dbReference type="GO" id="GO:1990189">
    <property type="term" value="F:protein N-terminal-serine acetyltransferase activity"/>
    <property type="evidence" value="ECO:0007669"/>
    <property type="project" value="UniProtKB-EC"/>
</dbReference>
<comment type="catalytic activity">
    <reaction evidence="11">
        <text>N-terminal L-seryl-[histone H4] + acetyl-CoA = N-terminal N(alpha)-acetyl-L-seryl-[histone H4] + CoA + H(+)</text>
        <dbReference type="Rhea" id="RHEA:50596"/>
        <dbReference type="Rhea" id="RHEA-COMP:12740"/>
        <dbReference type="Rhea" id="RHEA-COMP:12743"/>
        <dbReference type="ChEBI" id="CHEBI:15378"/>
        <dbReference type="ChEBI" id="CHEBI:57287"/>
        <dbReference type="ChEBI" id="CHEBI:57288"/>
        <dbReference type="ChEBI" id="CHEBI:64738"/>
        <dbReference type="ChEBI" id="CHEBI:83690"/>
        <dbReference type="EC" id="2.3.1.257"/>
    </reaction>
</comment>
<comment type="catalytic activity">
    <reaction evidence="10">
        <text>N-terminal L-seryl-[histone H2A] + acetyl-CoA = N-terminal N(alpha)-acetyl-L-seryl-[histone H2A] + CoA + H(+)</text>
        <dbReference type="Rhea" id="RHEA:50600"/>
        <dbReference type="Rhea" id="RHEA-COMP:12742"/>
        <dbReference type="Rhea" id="RHEA-COMP:12744"/>
        <dbReference type="ChEBI" id="CHEBI:15378"/>
        <dbReference type="ChEBI" id="CHEBI:57287"/>
        <dbReference type="ChEBI" id="CHEBI:57288"/>
        <dbReference type="ChEBI" id="CHEBI:64738"/>
        <dbReference type="ChEBI" id="CHEBI:83690"/>
        <dbReference type="EC" id="2.3.1.257"/>
    </reaction>
</comment>
<dbReference type="AlphaFoldDB" id="A0A8H3F3C1"/>
<comment type="similarity">
    <text evidence="3">Belongs to the acetyltransferase family. NAA40 subfamily.</text>
</comment>
<dbReference type="EMBL" id="CAJPDQ010000011">
    <property type="protein sequence ID" value="CAF9916395.1"/>
    <property type="molecule type" value="Genomic_DNA"/>
</dbReference>
<evidence type="ECO:0000256" key="8">
    <source>
        <dbReference type="ARBA" id="ARBA00023242"/>
    </source>
</evidence>
<gene>
    <name evidence="13" type="ORF">GOMPHAMPRED_000984</name>
</gene>
<dbReference type="InterPro" id="IPR039949">
    <property type="entry name" value="NAA40"/>
</dbReference>